<dbReference type="SUPFAM" id="SSF117281">
    <property type="entry name" value="Kelch motif"/>
    <property type="match status" value="1"/>
</dbReference>
<protein>
    <submittedName>
        <fullName evidence="4">Kelch-like protein 12-like</fullName>
    </submittedName>
</protein>
<evidence type="ECO:0000256" key="1">
    <source>
        <dbReference type="ARBA" id="ARBA00022441"/>
    </source>
</evidence>
<evidence type="ECO:0000259" key="3">
    <source>
        <dbReference type="Pfam" id="PF24981"/>
    </source>
</evidence>
<dbReference type="SMART" id="SM00612">
    <property type="entry name" value="Kelch"/>
    <property type="match status" value="3"/>
</dbReference>
<evidence type="ECO:0000256" key="2">
    <source>
        <dbReference type="ARBA" id="ARBA00022737"/>
    </source>
</evidence>
<sequence>MGAKTSSIVASQSIYKKMLIIGGCELSLERNPHDTVEVLDDQNKVEYLGQNSLLPVRGPMAHIYNNKIYLFGGCTGPKQHIDTIQIYDLLLNQWSIAPFKMINGRSCFMLSNIESEVYILGGYNGYECLREVEKIDLSQDNPQSVILKNLYHPVKNGYSFYDPIKQIIYIIGGWDEKETQDKIFSYNPKTQEMAFVSYLPHKVEGHSLVQIDNFLYIFGGFDGYSVTDTIIRVDLKYMTSEVVQGCKLKYKRENSTSQILNGNTIIVAGGWNGNSSMDSMEVFKYDFDKKTLSREDNIDENLVKLQSIRNRPCSVAL</sequence>
<evidence type="ECO:0000313" key="5">
    <source>
        <dbReference type="Proteomes" id="UP000039865"/>
    </source>
</evidence>
<organism evidence="4 5">
    <name type="scientific">Stylonychia lemnae</name>
    <name type="common">Ciliate</name>
    <dbReference type="NCBI Taxonomy" id="5949"/>
    <lineage>
        <taxon>Eukaryota</taxon>
        <taxon>Sar</taxon>
        <taxon>Alveolata</taxon>
        <taxon>Ciliophora</taxon>
        <taxon>Intramacronucleata</taxon>
        <taxon>Spirotrichea</taxon>
        <taxon>Stichotrichia</taxon>
        <taxon>Sporadotrichida</taxon>
        <taxon>Oxytrichidae</taxon>
        <taxon>Stylonychinae</taxon>
        <taxon>Stylonychia</taxon>
    </lineage>
</organism>
<dbReference type="EMBL" id="CCKQ01008356">
    <property type="protein sequence ID" value="CDW79805.1"/>
    <property type="molecule type" value="Genomic_DNA"/>
</dbReference>
<keyword evidence="5" id="KW-1185">Reference proteome</keyword>
<dbReference type="InterPro" id="IPR006652">
    <property type="entry name" value="Kelch_1"/>
</dbReference>
<dbReference type="PANTHER" id="PTHR45632">
    <property type="entry name" value="LD33804P"/>
    <property type="match status" value="1"/>
</dbReference>
<accession>A0A078ABY4</accession>
<proteinExistence type="predicted"/>
<keyword evidence="1" id="KW-0880">Kelch repeat</keyword>
<name>A0A078ABY4_STYLE</name>
<keyword evidence="2" id="KW-0677">Repeat</keyword>
<dbReference type="Gene3D" id="2.120.10.80">
    <property type="entry name" value="Kelch-type beta propeller"/>
    <property type="match status" value="2"/>
</dbReference>
<dbReference type="InParanoid" id="A0A078ABY4"/>
<feature type="domain" description="Attractin/MKLN-like beta-propeller" evidence="3">
    <location>
        <begin position="18"/>
        <end position="220"/>
    </location>
</feature>
<dbReference type="InterPro" id="IPR056737">
    <property type="entry name" value="Beta-prop_ATRN-MKLN-like"/>
</dbReference>
<gene>
    <name evidence="4" type="primary">Contig14638.g15600</name>
    <name evidence="4" type="ORF">STYLEM_8797</name>
</gene>
<dbReference type="OrthoDB" id="191037at2759"/>
<dbReference type="AlphaFoldDB" id="A0A078ABY4"/>
<dbReference type="Pfam" id="PF24981">
    <property type="entry name" value="Beta-prop_ATRN-LZTR1"/>
    <property type="match status" value="1"/>
</dbReference>
<evidence type="ECO:0000313" key="4">
    <source>
        <dbReference type="EMBL" id="CDW79805.1"/>
    </source>
</evidence>
<dbReference type="InterPro" id="IPR015915">
    <property type="entry name" value="Kelch-typ_b-propeller"/>
</dbReference>
<dbReference type="Proteomes" id="UP000039865">
    <property type="component" value="Unassembled WGS sequence"/>
</dbReference>
<reference evidence="4 5" key="1">
    <citation type="submission" date="2014-06" db="EMBL/GenBank/DDBJ databases">
        <authorList>
            <person name="Swart Estienne"/>
        </authorList>
    </citation>
    <scope>NUCLEOTIDE SEQUENCE [LARGE SCALE GENOMIC DNA]</scope>
    <source>
        <strain evidence="4 5">130c</strain>
    </source>
</reference>